<feature type="chain" id="PRO_5004223203" evidence="1">
    <location>
        <begin position="25"/>
        <end position="505"/>
    </location>
</feature>
<dbReference type="eggNOG" id="COG3170">
    <property type="taxonomic scope" value="Bacteria"/>
</dbReference>
<dbReference type="Proteomes" id="UP000007073">
    <property type="component" value="Chromosome"/>
</dbReference>
<evidence type="ECO:0000256" key="1">
    <source>
        <dbReference type="SAM" id="SignalP"/>
    </source>
</evidence>
<sequence>MRLRILFILCVLAMFLAAPLEASAGDEAEQGTIVTLWPFFDYRESPGNGFSNLSILGPLIKVQQQGGERTTAVRPFVYRTVDEREHSATTSYLYPLASSREAPEVSTFQVLQLLQVNTFRKDEPDKVKSDSMLFPFYIRGKSETYGPYTSVFPFYGTLYERFWRDEIHFTLFPLYSRTVKKDTTTRNYLYPFFSTTSGVGENGFQFWPLYGSAAKEGSYERRFILWPFYFHERKGLDTDNPTERLTVFPLYSATESPRLSSRTYLWPFMGWTSDREAKQEERRYLWPLIMTATGEKRDVKRYLPFYAEERSKETLKRWYLWPLYRHDELASDTYCRDRDRILFFLYSDLREQWPVDHAERRRTTFWPLFVFTRGTHGVKQFSFPALMEPILPQEGIEQSWAPLWRVYIQRWSDSGDSTVSFLWNLYWHERRGNDLAYELFPLVSYRSEGTRADVSVLKGLIRLRQNKGVKTLSLFWLPFGITWDASGEAAAGQESTMTNSARLEP</sequence>
<organism evidence="2 3">
    <name type="scientific">Geobacter metallireducens (strain ATCC 53774 / DSM 7210 / GS-15)</name>
    <dbReference type="NCBI Taxonomy" id="269799"/>
    <lineage>
        <taxon>Bacteria</taxon>
        <taxon>Pseudomonadati</taxon>
        <taxon>Thermodesulfobacteriota</taxon>
        <taxon>Desulfuromonadia</taxon>
        <taxon>Geobacterales</taxon>
        <taxon>Geobacteraceae</taxon>
        <taxon>Geobacter</taxon>
    </lineage>
</organism>
<name>Q39W68_GEOMG</name>
<dbReference type="STRING" id="269799.Gmet_1270"/>
<gene>
    <name evidence="2" type="ordered locus">Gmet_1270</name>
</gene>
<protein>
    <submittedName>
        <fullName evidence="2">Uncharacterized protein</fullName>
    </submittedName>
</protein>
<reference evidence="2 3" key="2">
    <citation type="journal article" date="2009" name="BMC Microbiol.">
        <title>The genome sequence of Geobacter metallireducens: features of metabolism, physiology and regulation common and dissimilar to Geobacter sulfurreducens.</title>
        <authorList>
            <person name="Aklujkar M."/>
            <person name="Krushkal J."/>
            <person name="DiBartolo G."/>
            <person name="Lapidus A."/>
            <person name="Land M.L."/>
            <person name="Lovley D.R."/>
        </authorList>
    </citation>
    <scope>NUCLEOTIDE SEQUENCE [LARGE SCALE GENOMIC DNA]</scope>
    <source>
        <strain evidence="3">ATCC 53774 / DSM 7210 / GS-15</strain>
    </source>
</reference>
<evidence type="ECO:0000313" key="2">
    <source>
        <dbReference type="EMBL" id="ABB31506.1"/>
    </source>
</evidence>
<dbReference type="KEGG" id="gme:Gmet_1270"/>
<evidence type="ECO:0000313" key="3">
    <source>
        <dbReference type="Proteomes" id="UP000007073"/>
    </source>
</evidence>
<dbReference type="RefSeq" id="WP_004512097.1">
    <property type="nucleotide sequence ID" value="NC_007517.1"/>
</dbReference>
<accession>Q39W68</accession>
<proteinExistence type="predicted"/>
<keyword evidence="3" id="KW-1185">Reference proteome</keyword>
<feature type="signal peptide" evidence="1">
    <location>
        <begin position="1"/>
        <end position="24"/>
    </location>
</feature>
<dbReference type="AlphaFoldDB" id="Q39W68"/>
<dbReference type="EMBL" id="CP000148">
    <property type="protein sequence ID" value="ABB31506.1"/>
    <property type="molecule type" value="Genomic_DNA"/>
</dbReference>
<reference evidence="2 3" key="1">
    <citation type="submission" date="2005-10" db="EMBL/GenBank/DDBJ databases">
        <title>Complete sequence of Geobacter metallireducens GS-15.</title>
        <authorList>
            <consortium name="US DOE Joint Genome Institute"/>
            <person name="Copeland A."/>
            <person name="Lucas S."/>
            <person name="Lapidus A."/>
            <person name="Barry K."/>
            <person name="Detter J.C."/>
            <person name="Glavina T."/>
            <person name="Hammon N."/>
            <person name="Israni S."/>
            <person name="Pitluck S."/>
            <person name="Di Bartolo G."/>
            <person name="Chain P."/>
            <person name="Schmutz J."/>
            <person name="Larimer F."/>
            <person name="Land M."/>
            <person name="Kyrpides N."/>
            <person name="Ivanova N."/>
            <person name="Richardson P."/>
        </authorList>
    </citation>
    <scope>NUCLEOTIDE SEQUENCE [LARGE SCALE GENOMIC DNA]</scope>
    <source>
        <strain evidence="3">ATCC 53774 / DSM 7210 / GS-15</strain>
    </source>
</reference>
<dbReference type="HOGENOM" id="CLU_043513_0_0_7"/>
<keyword evidence="1" id="KW-0732">Signal</keyword>